<dbReference type="PRINTS" id="PR00359">
    <property type="entry name" value="BP450"/>
</dbReference>
<evidence type="ECO:0000256" key="1">
    <source>
        <dbReference type="ARBA" id="ARBA00001971"/>
    </source>
</evidence>
<evidence type="ECO:0000256" key="4">
    <source>
        <dbReference type="ARBA" id="ARBA00022723"/>
    </source>
</evidence>
<organism evidence="9 10">
    <name type="scientific">Gordonia polyisoprenivorans</name>
    <dbReference type="NCBI Taxonomy" id="84595"/>
    <lineage>
        <taxon>Bacteria</taxon>
        <taxon>Bacillati</taxon>
        <taxon>Actinomycetota</taxon>
        <taxon>Actinomycetes</taxon>
        <taxon>Mycobacteriales</taxon>
        <taxon>Gordoniaceae</taxon>
        <taxon>Gordonia</taxon>
    </lineage>
</organism>
<name>A0A846WN75_9ACTN</name>
<reference evidence="9 10" key="1">
    <citation type="submission" date="2020-04" db="EMBL/GenBank/DDBJ databases">
        <title>MicrobeNet Type strains.</title>
        <authorList>
            <person name="Nicholson A.C."/>
        </authorList>
    </citation>
    <scope>NUCLEOTIDE SEQUENCE [LARGE SCALE GENOMIC DNA]</scope>
    <source>
        <strain evidence="9 10">ATCC BAA-14</strain>
    </source>
</reference>
<protein>
    <submittedName>
        <fullName evidence="9">Cytochrome P450</fullName>
    </submittedName>
</protein>
<dbReference type="InterPro" id="IPR002397">
    <property type="entry name" value="Cyt_P450_B"/>
</dbReference>
<dbReference type="PANTHER" id="PTHR46696:SF5">
    <property type="entry name" value="CYTOCHROME P450 BJ-1"/>
    <property type="match status" value="1"/>
</dbReference>
<dbReference type="PANTHER" id="PTHR46696">
    <property type="entry name" value="P450, PUTATIVE (EUROFUNG)-RELATED"/>
    <property type="match status" value="1"/>
</dbReference>
<evidence type="ECO:0000256" key="8">
    <source>
        <dbReference type="SAM" id="MobiDB-lite"/>
    </source>
</evidence>
<dbReference type="Gene3D" id="1.10.630.10">
    <property type="entry name" value="Cytochrome P450"/>
    <property type="match status" value="1"/>
</dbReference>
<dbReference type="Proteomes" id="UP000563898">
    <property type="component" value="Unassembled WGS sequence"/>
</dbReference>
<keyword evidence="5" id="KW-0560">Oxidoreductase</keyword>
<evidence type="ECO:0000256" key="6">
    <source>
        <dbReference type="ARBA" id="ARBA00023004"/>
    </source>
</evidence>
<dbReference type="SUPFAM" id="SSF48264">
    <property type="entry name" value="Cytochrome P450"/>
    <property type="match status" value="1"/>
</dbReference>
<comment type="caution">
    <text evidence="9">The sequence shown here is derived from an EMBL/GenBank/DDBJ whole genome shotgun (WGS) entry which is preliminary data.</text>
</comment>
<accession>A0A846WN75</accession>
<evidence type="ECO:0000256" key="2">
    <source>
        <dbReference type="ARBA" id="ARBA00010617"/>
    </source>
</evidence>
<dbReference type="EMBL" id="JAAXPC010000008">
    <property type="protein sequence ID" value="NKY03068.1"/>
    <property type="molecule type" value="Genomic_DNA"/>
</dbReference>
<evidence type="ECO:0000256" key="3">
    <source>
        <dbReference type="ARBA" id="ARBA00022617"/>
    </source>
</evidence>
<dbReference type="InterPro" id="IPR001128">
    <property type="entry name" value="Cyt_P450"/>
</dbReference>
<dbReference type="RefSeq" id="WP_006368834.1">
    <property type="nucleotide sequence ID" value="NZ_CP085887.1"/>
</dbReference>
<feature type="compositionally biased region" description="Low complexity" evidence="8">
    <location>
        <begin position="1"/>
        <end position="17"/>
    </location>
</feature>
<evidence type="ECO:0000313" key="9">
    <source>
        <dbReference type="EMBL" id="NKY03068.1"/>
    </source>
</evidence>
<dbReference type="GO" id="GO:0004497">
    <property type="term" value="F:monooxygenase activity"/>
    <property type="evidence" value="ECO:0007669"/>
    <property type="project" value="UniProtKB-KW"/>
</dbReference>
<dbReference type="GO" id="GO:0016705">
    <property type="term" value="F:oxidoreductase activity, acting on paired donors, with incorporation or reduction of molecular oxygen"/>
    <property type="evidence" value="ECO:0007669"/>
    <property type="project" value="InterPro"/>
</dbReference>
<keyword evidence="3" id="KW-0349">Heme</keyword>
<comment type="similarity">
    <text evidence="2">Belongs to the cytochrome P450 family.</text>
</comment>
<dbReference type="Pfam" id="PF00067">
    <property type="entry name" value="p450"/>
    <property type="match status" value="1"/>
</dbReference>
<evidence type="ECO:0000256" key="7">
    <source>
        <dbReference type="ARBA" id="ARBA00023033"/>
    </source>
</evidence>
<dbReference type="GO" id="GO:0020037">
    <property type="term" value="F:heme binding"/>
    <property type="evidence" value="ECO:0007669"/>
    <property type="project" value="InterPro"/>
</dbReference>
<evidence type="ECO:0000313" key="10">
    <source>
        <dbReference type="Proteomes" id="UP000563898"/>
    </source>
</evidence>
<feature type="region of interest" description="Disordered" evidence="8">
    <location>
        <begin position="1"/>
        <end position="22"/>
    </location>
</feature>
<keyword evidence="4" id="KW-0479">Metal-binding</keyword>
<dbReference type="InterPro" id="IPR036396">
    <property type="entry name" value="Cyt_P450_sf"/>
</dbReference>
<sequence length="422" mass="46084">MTTTEFRSTPETTTSTPDISDGPLVTEIPLLDTPAPYVREWPGPDGLTRIELPSGHEAISLTAYEHVKTLMLDRTASRVLCNVDGGPSFMPTNWAPEVLINLDAPVHGVVREFVSHEFSARAIAGLAPLIADLTEAALDDLEATSGPDLVAQVFRVVPARVVCRLLGVEDTLAPWMNELGRRIQLAPPDDIPSIERSWMELYGWVQRLVAGEEPYSDDGLIATYRHRAGQPEFAAVDDALIAGTVMGIVLGGDNNVATMLTKTMYAALAIPELYRRVSYGDVTVEGLVEEILRLMPLGTPGSFPRELTKPLSVGGVTLPVGSIVYPHINAANRDPEVFRDPLRIDPTRPGRRHLQYGYGMHRCMGSALSQIELITVLETLVARFPDLRLAVAPEEIEWDLGTGLRRPIRLPVALRPSAAVGR</sequence>
<proteinExistence type="inferred from homology"/>
<dbReference type="AlphaFoldDB" id="A0A846WN75"/>
<keyword evidence="6" id="KW-0408">Iron</keyword>
<gene>
    <name evidence="9" type="ORF">HGA05_15970</name>
</gene>
<keyword evidence="7" id="KW-0503">Monooxygenase</keyword>
<evidence type="ECO:0000256" key="5">
    <source>
        <dbReference type="ARBA" id="ARBA00023002"/>
    </source>
</evidence>
<comment type="cofactor">
    <cofactor evidence="1">
        <name>heme</name>
        <dbReference type="ChEBI" id="CHEBI:30413"/>
    </cofactor>
</comment>
<dbReference type="GO" id="GO:0005506">
    <property type="term" value="F:iron ion binding"/>
    <property type="evidence" value="ECO:0007669"/>
    <property type="project" value="InterPro"/>
</dbReference>